<dbReference type="OrthoDB" id="9792929at2"/>
<reference evidence="4 5" key="1">
    <citation type="submission" date="2018-01" db="EMBL/GenBank/DDBJ databases">
        <authorList>
            <person name="Gaut B.S."/>
            <person name="Morton B.R."/>
            <person name="Clegg M.T."/>
            <person name="Duvall M.R."/>
        </authorList>
    </citation>
    <scope>NUCLEOTIDE SEQUENCE [LARGE SCALE GENOMIC DNA]</scope>
    <source>
        <strain evidence="4 5">HR-AV</strain>
    </source>
</reference>
<organism evidence="4 5">
    <name type="scientific">Solitalea longa</name>
    <dbReference type="NCBI Taxonomy" id="2079460"/>
    <lineage>
        <taxon>Bacteria</taxon>
        <taxon>Pseudomonadati</taxon>
        <taxon>Bacteroidota</taxon>
        <taxon>Sphingobacteriia</taxon>
        <taxon>Sphingobacteriales</taxon>
        <taxon>Sphingobacteriaceae</taxon>
        <taxon>Solitalea</taxon>
    </lineage>
</organism>
<dbReference type="PANTHER" id="PTHR10545">
    <property type="entry name" value="DIAMINE N-ACETYLTRANSFERASE"/>
    <property type="match status" value="1"/>
</dbReference>
<dbReference type="InterPro" id="IPR051016">
    <property type="entry name" value="Diverse_Substrate_AcTransf"/>
</dbReference>
<dbReference type="PANTHER" id="PTHR10545:SF29">
    <property type="entry name" value="GH14572P-RELATED"/>
    <property type="match status" value="1"/>
</dbReference>
<evidence type="ECO:0000256" key="2">
    <source>
        <dbReference type="ARBA" id="ARBA00023315"/>
    </source>
</evidence>
<accession>A0A2S5A431</accession>
<protein>
    <submittedName>
        <fullName evidence="4">GNAT family N-acetyltransferase</fullName>
    </submittedName>
</protein>
<dbReference type="InterPro" id="IPR016181">
    <property type="entry name" value="Acyl_CoA_acyltransferase"/>
</dbReference>
<dbReference type="SUPFAM" id="SSF55729">
    <property type="entry name" value="Acyl-CoA N-acyltransferases (Nat)"/>
    <property type="match status" value="1"/>
</dbReference>
<dbReference type="GO" id="GO:0008080">
    <property type="term" value="F:N-acetyltransferase activity"/>
    <property type="evidence" value="ECO:0007669"/>
    <property type="project" value="TreeGrafter"/>
</dbReference>
<evidence type="ECO:0000256" key="1">
    <source>
        <dbReference type="ARBA" id="ARBA00022679"/>
    </source>
</evidence>
<dbReference type="AlphaFoldDB" id="A0A2S5A431"/>
<evidence type="ECO:0000313" key="4">
    <source>
        <dbReference type="EMBL" id="POY37341.1"/>
    </source>
</evidence>
<keyword evidence="1 4" id="KW-0808">Transferase</keyword>
<proteinExistence type="predicted"/>
<dbReference type="RefSeq" id="WP_103788249.1">
    <property type="nucleotide sequence ID" value="NZ_PQVF01000004.1"/>
</dbReference>
<evidence type="ECO:0000259" key="3">
    <source>
        <dbReference type="PROSITE" id="PS51186"/>
    </source>
</evidence>
<name>A0A2S5A431_9SPHI</name>
<dbReference type="Proteomes" id="UP000236893">
    <property type="component" value="Unassembled WGS sequence"/>
</dbReference>
<dbReference type="InterPro" id="IPR000182">
    <property type="entry name" value="GNAT_dom"/>
</dbReference>
<dbReference type="Gene3D" id="3.40.630.30">
    <property type="match status" value="1"/>
</dbReference>
<sequence length="151" mass="17615">MQVKRITAAESSLVTDLFNNYRIFYKQDSDILLAQQFIQARLDNNESIIFVALNEKEEPLGFTQLFPIYSSVRAVKNWLLNDLYVDANYRKQGVGEQLIQTVLQFAREDGAKYVDLSTAIDNYTAQSLYEQIGFEKQDADREFYNYRIKVD</sequence>
<feature type="domain" description="N-acetyltransferase" evidence="3">
    <location>
        <begin position="1"/>
        <end position="151"/>
    </location>
</feature>
<gene>
    <name evidence="4" type="ORF">C3K47_06130</name>
</gene>
<evidence type="ECO:0000313" key="5">
    <source>
        <dbReference type="Proteomes" id="UP000236893"/>
    </source>
</evidence>
<keyword evidence="2" id="KW-0012">Acyltransferase</keyword>
<dbReference type="PROSITE" id="PS51186">
    <property type="entry name" value="GNAT"/>
    <property type="match status" value="1"/>
</dbReference>
<dbReference type="EMBL" id="PQVF01000004">
    <property type="protein sequence ID" value="POY37341.1"/>
    <property type="molecule type" value="Genomic_DNA"/>
</dbReference>
<dbReference type="CDD" id="cd04301">
    <property type="entry name" value="NAT_SF"/>
    <property type="match status" value="1"/>
</dbReference>
<dbReference type="Pfam" id="PF00583">
    <property type="entry name" value="Acetyltransf_1"/>
    <property type="match status" value="1"/>
</dbReference>
<keyword evidence="5" id="KW-1185">Reference proteome</keyword>
<comment type="caution">
    <text evidence="4">The sequence shown here is derived from an EMBL/GenBank/DDBJ whole genome shotgun (WGS) entry which is preliminary data.</text>
</comment>